<evidence type="ECO:0000256" key="3">
    <source>
        <dbReference type="ARBA" id="ARBA00006206"/>
    </source>
</evidence>
<dbReference type="InterPro" id="IPR008183">
    <property type="entry name" value="Aldose_1/G6P_1-epimerase"/>
</dbReference>
<keyword evidence="10" id="KW-1185">Reference proteome</keyword>
<dbReference type="PANTHER" id="PTHR10091:SF0">
    <property type="entry name" value="GALACTOSE MUTAROTASE"/>
    <property type="match status" value="1"/>
</dbReference>
<dbReference type="PIRSF" id="PIRSF005096">
    <property type="entry name" value="GALM"/>
    <property type="match status" value="1"/>
</dbReference>
<sequence length="337" mass="38224">MIEVIQHIDDQIDLISMKNDQLEIVVSNYGCTIIKVMMRDRYGQIDDVVLGYDDFTQYQTLDAYLGALVGRVANRIKGGRFTLNGQDYHLAVNNGPNHLHGGLKGFSYQIFDYIIKDDSILEFHYLSKDGEEGYPGDLDLTVTYTLKADTLTVHYYATSSKDTLINITNHSYFNLSGHQENINQHTLQIHASHFACVDGDGLTTGQIKDVTNTAFDFRQPALIGERVNQNDEQLLLAKGFDHPFIFDVSKQQVILTHQVTGRQLIVSTTLPQAQIYTANYLDGRLGKNQHRYDARDAICIETQNMPDAIHLEDNPTTILRKGETYDETTSYQFKVMK</sequence>
<evidence type="ECO:0000256" key="1">
    <source>
        <dbReference type="ARBA" id="ARBA00001614"/>
    </source>
</evidence>
<comment type="catalytic activity">
    <reaction evidence="1 8">
        <text>alpha-D-glucose = beta-D-glucose</text>
        <dbReference type="Rhea" id="RHEA:10264"/>
        <dbReference type="ChEBI" id="CHEBI:15903"/>
        <dbReference type="ChEBI" id="CHEBI:17925"/>
        <dbReference type="EC" id="5.1.3.3"/>
    </reaction>
</comment>
<dbReference type="PANTHER" id="PTHR10091">
    <property type="entry name" value="ALDOSE-1-EPIMERASE"/>
    <property type="match status" value="1"/>
</dbReference>
<dbReference type="EC" id="5.1.3.3" evidence="4 8"/>
<dbReference type="RefSeq" id="WP_290137839.1">
    <property type="nucleotide sequence ID" value="NZ_CP101620.1"/>
</dbReference>
<dbReference type="Gene3D" id="2.70.98.10">
    <property type="match status" value="1"/>
</dbReference>
<dbReference type="NCBIfam" id="NF008277">
    <property type="entry name" value="PRK11055.1"/>
    <property type="match status" value="1"/>
</dbReference>
<accession>A0ABY5I0D7</accession>
<evidence type="ECO:0000256" key="6">
    <source>
        <dbReference type="ARBA" id="ARBA00023235"/>
    </source>
</evidence>
<proteinExistence type="inferred from homology"/>
<dbReference type="Pfam" id="PF01263">
    <property type="entry name" value="Aldose_epim"/>
    <property type="match status" value="1"/>
</dbReference>
<comment type="similarity">
    <text evidence="3 8">Belongs to the aldose epimerase family.</text>
</comment>
<dbReference type="CDD" id="cd09019">
    <property type="entry name" value="galactose_mutarotase_like"/>
    <property type="match status" value="1"/>
</dbReference>
<dbReference type="InterPro" id="IPR011013">
    <property type="entry name" value="Gal_mutarotase_sf_dom"/>
</dbReference>
<dbReference type="SUPFAM" id="SSF74650">
    <property type="entry name" value="Galactose mutarotase-like"/>
    <property type="match status" value="1"/>
</dbReference>
<dbReference type="Proteomes" id="UP001060112">
    <property type="component" value="Chromosome"/>
</dbReference>
<comment type="pathway">
    <text evidence="2 8">Carbohydrate metabolism; hexose metabolism.</text>
</comment>
<keyword evidence="6 8" id="KW-0413">Isomerase</keyword>
<evidence type="ECO:0000256" key="5">
    <source>
        <dbReference type="ARBA" id="ARBA00014165"/>
    </source>
</evidence>
<dbReference type="InterPro" id="IPR018052">
    <property type="entry name" value="Ald1_epimerase_CS"/>
</dbReference>
<organism evidence="9 10">
    <name type="scientific">Allocoprobacillus halotolerans</name>
    <dbReference type="NCBI Taxonomy" id="2944914"/>
    <lineage>
        <taxon>Bacteria</taxon>
        <taxon>Bacillati</taxon>
        <taxon>Bacillota</taxon>
        <taxon>Erysipelotrichia</taxon>
        <taxon>Erysipelotrichales</taxon>
        <taxon>Erysipelotrichaceae</taxon>
        <taxon>Allocoprobacillus</taxon>
    </lineage>
</organism>
<dbReference type="EMBL" id="CP101620">
    <property type="protein sequence ID" value="UTY37889.1"/>
    <property type="molecule type" value="Genomic_DNA"/>
</dbReference>
<keyword evidence="7 8" id="KW-0119">Carbohydrate metabolism</keyword>
<dbReference type="InterPro" id="IPR047215">
    <property type="entry name" value="Galactose_mutarotase-like"/>
</dbReference>
<reference evidence="9" key="1">
    <citation type="submission" date="2022-07" db="EMBL/GenBank/DDBJ databases">
        <title>Faecal culturing of patients with breast cancer.</title>
        <authorList>
            <person name="Teng N.M.Y."/>
            <person name="Kiu R."/>
            <person name="Evans R."/>
            <person name="Baker D.J."/>
            <person name="Zenner C."/>
            <person name="Robinson S.D."/>
            <person name="Hall L.J."/>
        </authorList>
    </citation>
    <scope>NUCLEOTIDE SEQUENCE</scope>
    <source>
        <strain evidence="9">LH1062</strain>
    </source>
</reference>
<evidence type="ECO:0000313" key="10">
    <source>
        <dbReference type="Proteomes" id="UP001060112"/>
    </source>
</evidence>
<evidence type="ECO:0000256" key="8">
    <source>
        <dbReference type="PIRNR" id="PIRNR005096"/>
    </source>
</evidence>
<protein>
    <recommendedName>
        <fullName evidence="5 8">Aldose 1-epimerase</fullName>
        <ecNumber evidence="4 8">5.1.3.3</ecNumber>
    </recommendedName>
</protein>
<gene>
    <name evidence="9" type="ORF">NMU03_09150</name>
</gene>
<name>A0ABY5I0D7_9FIRM</name>
<evidence type="ECO:0000256" key="2">
    <source>
        <dbReference type="ARBA" id="ARBA00005028"/>
    </source>
</evidence>
<evidence type="ECO:0000256" key="4">
    <source>
        <dbReference type="ARBA" id="ARBA00013185"/>
    </source>
</evidence>
<dbReference type="InterPro" id="IPR014718">
    <property type="entry name" value="GH-type_carb-bd"/>
</dbReference>
<dbReference type="InterPro" id="IPR015443">
    <property type="entry name" value="Aldose_1-epimerase"/>
</dbReference>
<evidence type="ECO:0000256" key="7">
    <source>
        <dbReference type="ARBA" id="ARBA00023277"/>
    </source>
</evidence>
<evidence type="ECO:0000313" key="9">
    <source>
        <dbReference type="EMBL" id="UTY37889.1"/>
    </source>
</evidence>
<dbReference type="PROSITE" id="PS00545">
    <property type="entry name" value="ALDOSE_1_EPIMERASE"/>
    <property type="match status" value="1"/>
</dbReference>